<evidence type="ECO:0000313" key="3">
    <source>
        <dbReference type="EMBL" id="OIQ73158.1"/>
    </source>
</evidence>
<feature type="domain" description="Ketosynthase family 3 (KS3)" evidence="2">
    <location>
        <begin position="1"/>
        <end position="184"/>
    </location>
</feature>
<dbReference type="PANTHER" id="PTHR11712:SF336">
    <property type="entry name" value="3-OXOACYL-[ACYL-CARRIER-PROTEIN] SYNTHASE, MITOCHONDRIAL"/>
    <property type="match status" value="1"/>
</dbReference>
<dbReference type="GO" id="GO:0004315">
    <property type="term" value="F:3-oxoacyl-[acyl-carrier-protein] synthase activity"/>
    <property type="evidence" value="ECO:0007669"/>
    <property type="project" value="UniProtKB-EC"/>
</dbReference>
<dbReference type="GO" id="GO:0005829">
    <property type="term" value="C:cytosol"/>
    <property type="evidence" value="ECO:0007669"/>
    <property type="project" value="TreeGrafter"/>
</dbReference>
<comment type="caution">
    <text evidence="3">The sequence shown here is derived from an EMBL/GenBank/DDBJ whole genome shotgun (WGS) entry which is preliminary data.</text>
</comment>
<evidence type="ECO:0000256" key="1">
    <source>
        <dbReference type="ARBA" id="ARBA00022679"/>
    </source>
</evidence>
<dbReference type="EMBL" id="MLJW01002982">
    <property type="protein sequence ID" value="OIQ73158.1"/>
    <property type="molecule type" value="Genomic_DNA"/>
</dbReference>
<dbReference type="PROSITE" id="PS52004">
    <property type="entry name" value="KS3_2"/>
    <property type="match status" value="1"/>
</dbReference>
<dbReference type="InterPro" id="IPR016039">
    <property type="entry name" value="Thiolase-like"/>
</dbReference>
<gene>
    <name evidence="3" type="primary">fabF_36</name>
    <name evidence="3" type="ORF">GALL_452080</name>
</gene>
<accession>A0A1J5PNK7</accession>
<dbReference type="SUPFAM" id="SSF53901">
    <property type="entry name" value="Thiolase-like"/>
    <property type="match status" value="2"/>
</dbReference>
<dbReference type="Gene3D" id="3.40.47.10">
    <property type="match status" value="2"/>
</dbReference>
<dbReference type="InterPro" id="IPR000794">
    <property type="entry name" value="Beta-ketoacyl_synthase"/>
</dbReference>
<protein>
    <submittedName>
        <fullName evidence="3">3-oxoacyl-[acyl-carrier-protein] synthase 2</fullName>
        <ecNumber evidence="3">2.3.1.179</ecNumber>
    </submittedName>
</protein>
<proteinExistence type="predicted"/>
<keyword evidence="3" id="KW-0012">Acyltransferase</keyword>
<dbReference type="AlphaFoldDB" id="A0A1J5PNK7"/>
<reference evidence="3" key="1">
    <citation type="submission" date="2016-10" db="EMBL/GenBank/DDBJ databases">
        <title>Sequence of Gallionella enrichment culture.</title>
        <authorList>
            <person name="Poehlein A."/>
            <person name="Muehling M."/>
            <person name="Daniel R."/>
        </authorList>
    </citation>
    <scope>NUCLEOTIDE SEQUENCE</scope>
</reference>
<organism evidence="3">
    <name type="scientific">mine drainage metagenome</name>
    <dbReference type="NCBI Taxonomy" id="410659"/>
    <lineage>
        <taxon>unclassified sequences</taxon>
        <taxon>metagenomes</taxon>
        <taxon>ecological metagenomes</taxon>
    </lineage>
</organism>
<dbReference type="PANTHER" id="PTHR11712">
    <property type="entry name" value="POLYKETIDE SYNTHASE-RELATED"/>
    <property type="match status" value="1"/>
</dbReference>
<keyword evidence="1 3" id="KW-0808">Transferase</keyword>
<dbReference type="Pfam" id="PF02801">
    <property type="entry name" value="Ketoacyl-synt_C"/>
    <property type="match status" value="1"/>
</dbReference>
<dbReference type="GO" id="GO:0006633">
    <property type="term" value="P:fatty acid biosynthetic process"/>
    <property type="evidence" value="ECO:0007669"/>
    <property type="project" value="TreeGrafter"/>
</dbReference>
<evidence type="ECO:0000259" key="2">
    <source>
        <dbReference type="PROSITE" id="PS52004"/>
    </source>
</evidence>
<name>A0A1J5PNK7_9ZZZZ</name>
<dbReference type="InterPro" id="IPR014031">
    <property type="entry name" value="Ketoacyl_synth_C"/>
</dbReference>
<dbReference type="InterPro" id="IPR020841">
    <property type="entry name" value="PKS_Beta-ketoAc_synthase_dom"/>
</dbReference>
<dbReference type="EC" id="2.3.1.179" evidence="3"/>
<sequence>MRRVVITGMGALTPLGNDVETFWKSLSCGHSGAGPITHFDATKFKTRFACEVKDFDVERYMDRKDARKVDYINTHATSTPDGDLNELKAIHSVFGEHVHKMNISATKSMTGHLLGAAGAVEAIACIQAVQHDLVPPTINVSDLDPGVPDGFNLTLGHAEHRKVNVAMSNTFGFGGHNAIVLFRKFDSSETDPSPKRVKSA</sequence>